<dbReference type="Pfam" id="PF00766">
    <property type="entry name" value="ETF_alpha"/>
    <property type="match status" value="1"/>
</dbReference>
<reference evidence="6 7" key="1">
    <citation type="submission" date="2019-01" db="EMBL/GenBank/DDBJ databases">
        <title>Genome sequencing of strain 2JSPR-7.</title>
        <authorList>
            <person name="Heo J."/>
            <person name="Kim S.-J."/>
            <person name="Kim J.-S."/>
            <person name="Hong S.-B."/>
            <person name="Kwon S.-W."/>
        </authorList>
    </citation>
    <scope>NUCLEOTIDE SEQUENCE [LARGE SCALE GENOMIC DNA]</scope>
    <source>
        <strain evidence="6 7">2JSPR-7</strain>
    </source>
</reference>
<dbReference type="EMBL" id="CP035495">
    <property type="protein sequence ID" value="QAY63173.1"/>
    <property type="molecule type" value="Genomic_DNA"/>
</dbReference>
<dbReference type="InterPro" id="IPR001308">
    <property type="entry name" value="ETF_a/FixB"/>
</dbReference>
<name>A0A4P6EN97_9MICO</name>
<evidence type="ECO:0000256" key="3">
    <source>
        <dbReference type="ARBA" id="ARBA00025649"/>
    </source>
</evidence>
<feature type="binding site" evidence="4">
    <location>
        <begin position="243"/>
        <end position="244"/>
    </location>
    <ligand>
        <name>FAD</name>
        <dbReference type="ChEBI" id="CHEBI:57692"/>
    </ligand>
</feature>
<evidence type="ECO:0000313" key="6">
    <source>
        <dbReference type="EMBL" id="QAY63173.1"/>
    </source>
</evidence>
<dbReference type="GO" id="GO:0009055">
    <property type="term" value="F:electron transfer activity"/>
    <property type="evidence" value="ECO:0007669"/>
    <property type="project" value="InterPro"/>
</dbReference>
<dbReference type="Pfam" id="PF01012">
    <property type="entry name" value="ETF"/>
    <property type="match status" value="1"/>
</dbReference>
<dbReference type="SUPFAM" id="SSF52467">
    <property type="entry name" value="DHS-like NAD/FAD-binding domain"/>
    <property type="match status" value="1"/>
</dbReference>
<evidence type="ECO:0000256" key="1">
    <source>
        <dbReference type="ARBA" id="ARBA00005817"/>
    </source>
</evidence>
<comment type="function">
    <text evidence="3">The electron transfer flavoprotein serves as a specific electron acceptor for other dehydrogenases. It transfers the electrons to the main respiratory chain via ETF-ubiquinone oxidoreductase (ETF dehydrogenase).</text>
</comment>
<dbReference type="Gene3D" id="3.40.50.1220">
    <property type="entry name" value="TPP-binding domain"/>
    <property type="match status" value="1"/>
</dbReference>
<feature type="binding site" evidence="4">
    <location>
        <position position="220"/>
    </location>
    <ligand>
        <name>FAD</name>
        <dbReference type="ChEBI" id="CHEBI:57692"/>
    </ligand>
</feature>
<evidence type="ECO:0000259" key="5">
    <source>
        <dbReference type="SMART" id="SM00893"/>
    </source>
</evidence>
<dbReference type="PANTHER" id="PTHR43153:SF1">
    <property type="entry name" value="ELECTRON TRANSFER FLAVOPROTEIN SUBUNIT ALPHA, MITOCHONDRIAL"/>
    <property type="match status" value="1"/>
</dbReference>
<dbReference type="RefSeq" id="WP_129204027.1">
    <property type="nucleotide sequence ID" value="NZ_CP035495.1"/>
</dbReference>
<dbReference type="Proteomes" id="UP000291758">
    <property type="component" value="Chromosome"/>
</dbReference>
<evidence type="ECO:0000256" key="2">
    <source>
        <dbReference type="ARBA" id="ARBA00011355"/>
    </source>
</evidence>
<dbReference type="OrthoDB" id="9770286at2"/>
<feature type="binding site" evidence="4">
    <location>
        <position position="293"/>
    </location>
    <ligand>
        <name>FAD</name>
        <dbReference type="ChEBI" id="CHEBI:57692"/>
    </ligand>
</feature>
<evidence type="ECO:0000256" key="4">
    <source>
        <dbReference type="PIRSR" id="PIRSR000089-1"/>
    </source>
</evidence>
<dbReference type="SMART" id="SM00893">
    <property type="entry name" value="ETF"/>
    <property type="match status" value="1"/>
</dbReference>
<dbReference type="PIRSF" id="PIRSF000089">
    <property type="entry name" value="Electra_flavoP_a"/>
    <property type="match status" value="1"/>
</dbReference>
<keyword evidence="4" id="KW-0285">Flavoprotein</keyword>
<keyword evidence="4" id="KW-0274">FAD</keyword>
<dbReference type="KEGG" id="xyl:ET495_07895"/>
<comment type="subunit">
    <text evidence="2">Heterodimer of an alpha and a beta subunit.</text>
</comment>
<proteinExistence type="inferred from homology"/>
<comment type="cofactor">
    <cofactor evidence="4">
        <name>FAD</name>
        <dbReference type="ChEBI" id="CHEBI:57692"/>
    </cofactor>
    <text evidence="4">Binds 1 FAD per dimer.</text>
</comment>
<evidence type="ECO:0000313" key="7">
    <source>
        <dbReference type="Proteomes" id="UP000291758"/>
    </source>
</evidence>
<feature type="domain" description="Electron transfer flavoprotein alpha/beta-subunit N-terminal" evidence="5">
    <location>
        <begin position="6"/>
        <end position="198"/>
    </location>
</feature>
<dbReference type="SUPFAM" id="SSF52402">
    <property type="entry name" value="Adenine nucleotide alpha hydrolases-like"/>
    <property type="match status" value="1"/>
</dbReference>
<keyword evidence="7" id="KW-1185">Reference proteome</keyword>
<dbReference type="InterPro" id="IPR029035">
    <property type="entry name" value="DHS-like_NAD/FAD-binding_dom"/>
</dbReference>
<dbReference type="GO" id="GO:0033539">
    <property type="term" value="P:fatty acid beta-oxidation using acyl-CoA dehydrogenase"/>
    <property type="evidence" value="ECO:0007669"/>
    <property type="project" value="TreeGrafter"/>
</dbReference>
<comment type="similarity">
    <text evidence="1">Belongs to the ETF alpha-subunit/FixB family.</text>
</comment>
<protein>
    <submittedName>
        <fullName evidence="6">Electron transfer flavoprotein subunit alpha/FixB family protein</fullName>
    </submittedName>
</protein>
<dbReference type="PANTHER" id="PTHR43153">
    <property type="entry name" value="ELECTRON TRANSFER FLAVOPROTEIN ALPHA"/>
    <property type="match status" value="1"/>
</dbReference>
<dbReference type="Gene3D" id="3.40.50.620">
    <property type="entry name" value="HUPs"/>
    <property type="match status" value="1"/>
</dbReference>
<sequence length="330" mass="33351">MTRPTVLVLLDSPESAVTEVRSPVLELLTIARSLGRVDVVTLGAPSVEVLATLGAYGAQAVHQATLPTTLPPQAHHVTAVLASVLVAAVRRTDADVLLVPSSFAGKEAAAVAAARLGAGFVADASGVAWSEEGAPLRVAKRVFAGTWDTVSTVATDPAVVSVRANSVAATPADAPTHPEVEALPVIVAAPAVTVVTREVKQRTAGRPPLEEAAVVVAGGRGTGGDFGPVEDLADALGAAVGATRDAAFEGWFDSYIGQTGVTVAPRVYIGAGVSGAPHHRGGMQASQVVVAVNNDPEAPIFEISDFAVVGDLAHVLPQAAAAIRAHKAQA</sequence>
<dbReference type="InterPro" id="IPR014731">
    <property type="entry name" value="ETF_asu_C"/>
</dbReference>
<dbReference type="InterPro" id="IPR014729">
    <property type="entry name" value="Rossmann-like_a/b/a_fold"/>
</dbReference>
<accession>A0A4P6EN97</accession>
<dbReference type="AlphaFoldDB" id="A0A4P6EN97"/>
<dbReference type="GO" id="GO:0050660">
    <property type="term" value="F:flavin adenine dinucleotide binding"/>
    <property type="evidence" value="ECO:0007669"/>
    <property type="project" value="InterPro"/>
</dbReference>
<feature type="binding site" evidence="4">
    <location>
        <begin position="272"/>
        <end position="279"/>
    </location>
    <ligand>
        <name>FAD</name>
        <dbReference type="ChEBI" id="CHEBI:57692"/>
    </ligand>
</feature>
<gene>
    <name evidence="6" type="ORF">ET495_07895</name>
</gene>
<dbReference type="InterPro" id="IPR014730">
    <property type="entry name" value="ETF_a/b_N"/>
</dbReference>
<organism evidence="6 7">
    <name type="scientific">Xylanimonas allomyrinae</name>
    <dbReference type="NCBI Taxonomy" id="2509459"/>
    <lineage>
        <taxon>Bacteria</taxon>
        <taxon>Bacillati</taxon>
        <taxon>Actinomycetota</taxon>
        <taxon>Actinomycetes</taxon>
        <taxon>Micrococcales</taxon>
        <taxon>Promicromonosporaceae</taxon>
        <taxon>Xylanimonas</taxon>
    </lineage>
</organism>